<protein>
    <recommendedName>
        <fullName evidence="14">Large-conductance mechanosensitive channel</fullName>
    </recommendedName>
</protein>
<feature type="compositionally biased region" description="Polar residues" evidence="10">
    <location>
        <begin position="284"/>
        <end position="298"/>
    </location>
</feature>
<evidence type="ECO:0000256" key="9">
    <source>
        <dbReference type="ARBA" id="ARBA00023303"/>
    </source>
</evidence>
<name>A0A9P6PU77_9FUNG</name>
<dbReference type="PANTHER" id="PTHR30266">
    <property type="entry name" value="MECHANOSENSITIVE CHANNEL MSCL"/>
    <property type="match status" value="1"/>
</dbReference>
<proteinExistence type="inferred from homology"/>
<keyword evidence="9" id="KW-0407">Ion channel</keyword>
<dbReference type="EMBL" id="JAAAJB010000562">
    <property type="protein sequence ID" value="KAG0253729.1"/>
    <property type="molecule type" value="Genomic_DNA"/>
</dbReference>
<evidence type="ECO:0000256" key="2">
    <source>
        <dbReference type="ARBA" id="ARBA00007254"/>
    </source>
</evidence>
<keyword evidence="13" id="KW-1185">Reference proteome</keyword>
<keyword evidence="3" id="KW-0813">Transport</keyword>
<organism evidence="12 13">
    <name type="scientific">Actinomortierella ambigua</name>
    <dbReference type="NCBI Taxonomy" id="1343610"/>
    <lineage>
        <taxon>Eukaryota</taxon>
        <taxon>Fungi</taxon>
        <taxon>Fungi incertae sedis</taxon>
        <taxon>Mucoromycota</taxon>
        <taxon>Mortierellomycotina</taxon>
        <taxon>Mortierellomycetes</taxon>
        <taxon>Mortierellales</taxon>
        <taxon>Mortierellaceae</taxon>
        <taxon>Actinomortierella</taxon>
    </lineage>
</organism>
<keyword evidence="8 11" id="KW-0472">Membrane</keyword>
<evidence type="ECO:0000313" key="13">
    <source>
        <dbReference type="Proteomes" id="UP000807716"/>
    </source>
</evidence>
<dbReference type="Gene3D" id="1.10.1200.120">
    <property type="entry name" value="Large-conductance mechanosensitive channel, MscL, domain 1"/>
    <property type="match status" value="1"/>
</dbReference>
<evidence type="ECO:0000256" key="4">
    <source>
        <dbReference type="ARBA" id="ARBA00022475"/>
    </source>
</evidence>
<accession>A0A9P6PU77</accession>
<dbReference type="GO" id="GO:0005886">
    <property type="term" value="C:plasma membrane"/>
    <property type="evidence" value="ECO:0007669"/>
    <property type="project" value="UniProtKB-SubCell"/>
</dbReference>
<feature type="transmembrane region" description="Helical" evidence="11">
    <location>
        <begin position="107"/>
        <end position="129"/>
    </location>
</feature>
<evidence type="ECO:0000256" key="10">
    <source>
        <dbReference type="SAM" id="MobiDB-lite"/>
    </source>
</evidence>
<comment type="subcellular location">
    <subcellularLocation>
        <location evidence="1">Cell membrane</location>
        <topology evidence="1">Multi-pass membrane protein</topology>
    </subcellularLocation>
</comment>
<feature type="region of interest" description="Disordered" evidence="10">
    <location>
        <begin position="278"/>
        <end position="298"/>
    </location>
</feature>
<keyword evidence="6 11" id="KW-1133">Transmembrane helix</keyword>
<keyword evidence="4" id="KW-1003">Cell membrane</keyword>
<keyword evidence="7" id="KW-0406">Ion transport</keyword>
<feature type="transmembrane region" description="Helical" evidence="11">
    <location>
        <begin position="181"/>
        <end position="199"/>
    </location>
</feature>
<evidence type="ECO:0000256" key="3">
    <source>
        <dbReference type="ARBA" id="ARBA00022448"/>
    </source>
</evidence>
<evidence type="ECO:0000313" key="12">
    <source>
        <dbReference type="EMBL" id="KAG0253729.1"/>
    </source>
</evidence>
<dbReference type="InterPro" id="IPR001185">
    <property type="entry name" value="MS_channel"/>
</dbReference>
<evidence type="ECO:0000256" key="1">
    <source>
        <dbReference type="ARBA" id="ARBA00004651"/>
    </source>
</evidence>
<dbReference type="Proteomes" id="UP000807716">
    <property type="component" value="Unassembled WGS sequence"/>
</dbReference>
<dbReference type="SUPFAM" id="SSF81330">
    <property type="entry name" value="Gated mechanosensitive channel"/>
    <property type="match status" value="1"/>
</dbReference>
<dbReference type="AlphaFoldDB" id="A0A9P6PU77"/>
<evidence type="ECO:0000256" key="6">
    <source>
        <dbReference type="ARBA" id="ARBA00022989"/>
    </source>
</evidence>
<dbReference type="NCBIfam" id="TIGR00220">
    <property type="entry name" value="mscL"/>
    <property type="match status" value="1"/>
</dbReference>
<dbReference type="InterPro" id="IPR037673">
    <property type="entry name" value="MSC/AndL"/>
</dbReference>
<evidence type="ECO:0000256" key="11">
    <source>
        <dbReference type="SAM" id="Phobius"/>
    </source>
</evidence>
<dbReference type="OrthoDB" id="10010920at2759"/>
<dbReference type="PROSITE" id="PS01327">
    <property type="entry name" value="MSCL"/>
    <property type="match status" value="1"/>
</dbReference>
<sequence>MTSKEIENVDNVGNVDAANNDIDIEYIDEKVDAASPRGNRKSSKFARNPAKLVIGGLSEGTKVVRGGIANVEKGVTTVGGHLGKVPGVSHGVSFFSDYRRFLDRGNVIDLAVAVVVGAAFTAIVTSLVADIITPLLALASGKSFEENFIILRYNETGIHTDPPTREEAKKLNYVTWNWGNFLQTVINFFIVTACVFILVKLYQMGRRNATETTEKKCDVCLKDIPIEAVRCCYCTSWLDFDACAKMEILRQSAMAAATAAANVTANATGAGYFQPPPGNPDDAYSTSQQLPQSSLARF</sequence>
<dbReference type="InterPro" id="IPR019823">
    <property type="entry name" value="Mechanosensitive_channel_CS"/>
</dbReference>
<keyword evidence="5 11" id="KW-0812">Transmembrane</keyword>
<dbReference type="GO" id="GO:0008381">
    <property type="term" value="F:mechanosensitive monoatomic ion channel activity"/>
    <property type="evidence" value="ECO:0007669"/>
    <property type="project" value="InterPro"/>
</dbReference>
<comment type="similarity">
    <text evidence="2">Belongs to the MscL family.</text>
</comment>
<evidence type="ECO:0008006" key="14">
    <source>
        <dbReference type="Google" id="ProtNLM"/>
    </source>
</evidence>
<evidence type="ECO:0000256" key="5">
    <source>
        <dbReference type="ARBA" id="ARBA00022692"/>
    </source>
</evidence>
<evidence type="ECO:0000256" key="8">
    <source>
        <dbReference type="ARBA" id="ARBA00023136"/>
    </source>
</evidence>
<evidence type="ECO:0000256" key="7">
    <source>
        <dbReference type="ARBA" id="ARBA00023065"/>
    </source>
</evidence>
<comment type="caution">
    <text evidence="12">The sequence shown here is derived from an EMBL/GenBank/DDBJ whole genome shotgun (WGS) entry which is preliminary data.</text>
</comment>
<gene>
    <name evidence="12" type="ORF">DFQ27_007248</name>
</gene>
<dbReference type="Pfam" id="PF01741">
    <property type="entry name" value="MscL"/>
    <property type="match status" value="1"/>
</dbReference>
<dbReference type="PANTHER" id="PTHR30266:SF2">
    <property type="entry name" value="LARGE-CONDUCTANCE MECHANOSENSITIVE CHANNEL"/>
    <property type="match status" value="1"/>
</dbReference>
<reference evidence="12" key="1">
    <citation type="journal article" date="2020" name="Fungal Divers.">
        <title>Resolving the Mortierellaceae phylogeny through synthesis of multi-gene phylogenetics and phylogenomics.</title>
        <authorList>
            <person name="Vandepol N."/>
            <person name="Liber J."/>
            <person name="Desiro A."/>
            <person name="Na H."/>
            <person name="Kennedy M."/>
            <person name="Barry K."/>
            <person name="Grigoriev I.V."/>
            <person name="Miller A.N."/>
            <person name="O'Donnell K."/>
            <person name="Stajich J.E."/>
            <person name="Bonito G."/>
        </authorList>
    </citation>
    <scope>NUCLEOTIDE SEQUENCE</scope>
    <source>
        <strain evidence="12">BC1065</strain>
    </source>
</reference>
<dbReference type="InterPro" id="IPR036019">
    <property type="entry name" value="MscL_channel"/>
</dbReference>